<accession>A0A0W8FTJ0</accession>
<gene>
    <name evidence="1" type="ORF">ASZ90_005965</name>
</gene>
<reference evidence="1" key="1">
    <citation type="journal article" date="2015" name="Proc. Natl. Acad. Sci. U.S.A.">
        <title>Networks of energetic and metabolic interactions define dynamics in microbial communities.</title>
        <authorList>
            <person name="Embree M."/>
            <person name="Liu J.K."/>
            <person name="Al-Bassam M.M."/>
            <person name="Zengler K."/>
        </authorList>
    </citation>
    <scope>NUCLEOTIDE SEQUENCE</scope>
</reference>
<dbReference type="EMBL" id="LNQE01000856">
    <property type="protein sequence ID" value="KUG24245.1"/>
    <property type="molecule type" value="Genomic_DNA"/>
</dbReference>
<name>A0A0W8FTJ0_9ZZZZ</name>
<sequence>MDNKEMIKQAIDFHKKSFENCFSMMVTIQGQAEKLMKTFVDQTPGISDEGKKVMNQWKDACKKGIDDFKKAIDEGYARIEAFFENNTMANFQNQAENMFNSYLNQANWIPQDLKKTMDEFTATYQKSCEEFKKYLDENVWRMVNFSATDKKSQTKTKKQK</sequence>
<comment type="caution">
    <text evidence="1">The sequence shown here is derived from an EMBL/GenBank/DDBJ whole genome shotgun (WGS) entry which is preliminary data.</text>
</comment>
<dbReference type="AlphaFoldDB" id="A0A0W8FTJ0"/>
<organism evidence="1">
    <name type="scientific">hydrocarbon metagenome</name>
    <dbReference type="NCBI Taxonomy" id="938273"/>
    <lineage>
        <taxon>unclassified sequences</taxon>
        <taxon>metagenomes</taxon>
        <taxon>ecological metagenomes</taxon>
    </lineage>
</organism>
<proteinExistence type="predicted"/>
<protein>
    <submittedName>
        <fullName evidence="1">Uncharacterized protein</fullName>
    </submittedName>
</protein>
<evidence type="ECO:0000313" key="1">
    <source>
        <dbReference type="EMBL" id="KUG24245.1"/>
    </source>
</evidence>